<keyword evidence="4 5" id="KW-0472">Membrane</keyword>
<dbReference type="InterPro" id="IPR027417">
    <property type="entry name" value="P-loop_NTPase"/>
</dbReference>
<evidence type="ECO:0000256" key="3">
    <source>
        <dbReference type="ARBA" id="ARBA00022989"/>
    </source>
</evidence>
<comment type="subcellular location">
    <subcellularLocation>
        <location evidence="1">Membrane</location>
        <topology evidence="1">Multi-pass membrane protein</topology>
    </subcellularLocation>
</comment>
<keyword evidence="2 5" id="KW-0812">Transmembrane</keyword>
<dbReference type="GO" id="GO:0016887">
    <property type="term" value="F:ATP hydrolysis activity"/>
    <property type="evidence" value="ECO:0007669"/>
    <property type="project" value="InterPro"/>
</dbReference>
<protein>
    <recommendedName>
        <fullName evidence="11">Pleiotropic drug resistance protein 3-like</fullName>
    </recommendedName>
</protein>
<evidence type="ECO:0000313" key="9">
    <source>
        <dbReference type="EMBL" id="KAH7532597.1"/>
    </source>
</evidence>
<dbReference type="GO" id="GO:0005524">
    <property type="term" value="F:ATP binding"/>
    <property type="evidence" value="ECO:0007669"/>
    <property type="project" value="InterPro"/>
</dbReference>
<dbReference type="InterPro" id="IPR003439">
    <property type="entry name" value="ABC_transporter-like_ATP-bd"/>
</dbReference>
<dbReference type="GO" id="GO:0140359">
    <property type="term" value="F:ABC-type transporter activity"/>
    <property type="evidence" value="ECO:0007669"/>
    <property type="project" value="InterPro"/>
</dbReference>
<proteinExistence type="predicted"/>
<evidence type="ECO:0000259" key="8">
    <source>
        <dbReference type="Pfam" id="PF08370"/>
    </source>
</evidence>
<feature type="transmembrane region" description="Helical" evidence="5">
    <location>
        <begin position="525"/>
        <end position="552"/>
    </location>
</feature>
<dbReference type="InterPro" id="IPR013525">
    <property type="entry name" value="ABC2_TM"/>
</dbReference>
<dbReference type="AlphaFoldDB" id="A0A978VHM8"/>
<evidence type="ECO:0008006" key="11">
    <source>
        <dbReference type="Google" id="ProtNLM"/>
    </source>
</evidence>
<dbReference type="PANTHER" id="PTHR48040">
    <property type="entry name" value="PLEIOTROPIC DRUG RESISTANCE PROTEIN 1-LIKE ISOFORM X1"/>
    <property type="match status" value="1"/>
</dbReference>
<feature type="transmembrane region" description="Helical" evidence="5">
    <location>
        <begin position="414"/>
        <end position="433"/>
    </location>
</feature>
<evidence type="ECO:0000256" key="4">
    <source>
        <dbReference type="ARBA" id="ARBA00023136"/>
    </source>
</evidence>
<feature type="domain" description="ABC-2 type transporter transmembrane" evidence="7">
    <location>
        <begin position="415"/>
        <end position="495"/>
    </location>
</feature>
<feature type="domain" description="Plant PDR ABC transporter associated" evidence="8">
    <location>
        <begin position="500"/>
        <end position="554"/>
    </location>
</feature>
<organism evidence="9 10">
    <name type="scientific">Ziziphus jujuba var. spinosa</name>
    <dbReference type="NCBI Taxonomy" id="714518"/>
    <lineage>
        <taxon>Eukaryota</taxon>
        <taxon>Viridiplantae</taxon>
        <taxon>Streptophyta</taxon>
        <taxon>Embryophyta</taxon>
        <taxon>Tracheophyta</taxon>
        <taxon>Spermatophyta</taxon>
        <taxon>Magnoliopsida</taxon>
        <taxon>eudicotyledons</taxon>
        <taxon>Gunneridae</taxon>
        <taxon>Pentapetalae</taxon>
        <taxon>rosids</taxon>
        <taxon>fabids</taxon>
        <taxon>Rosales</taxon>
        <taxon>Rhamnaceae</taxon>
        <taxon>Paliureae</taxon>
        <taxon>Ziziphus</taxon>
    </lineage>
</organism>
<evidence type="ECO:0000256" key="2">
    <source>
        <dbReference type="ARBA" id="ARBA00022692"/>
    </source>
</evidence>
<evidence type="ECO:0000259" key="7">
    <source>
        <dbReference type="Pfam" id="PF01061"/>
    </source>
</evidence>
<feature type="transmembrane region" description="Helical" evidence="5">
    <location>
        <begin position="445"/>
        <end position="465"/>
    </location>
</feature>
<dbReference type="Proteomes" id="UP000813462">
    <property type="component" value="Unassembled WGS sequence"/>
</dbReference>
<accession>A0A978VHM8</accession>
<feature type="domain" description="ABC transporter" evidence="6">
    <location>
        <begin position="176"/>
        <end position="340"/>
    </location>
</feature>
<comment type="caution">
    <text evidence="9">The sequence shown here is derived from an EMBL/GenBank/DDBJ whole genome shotgun (WGS) entry which is preliminary data.</text>
</comment>
<dbReference type="InterPro" id="IPR013581">
    <property type="entry name" value="PDR_assoc"/>
</dbReference>
<reference evidence="9" key="1">
    <citation type="journal article" date="2021" name="Front. Plant Sci.">
        <title>Chromosome-Scale Genome Assembly for Chinese Sour Jujube and Insights Into Its Genome Evolution and Domestication Signature.</title>
        <authorList>
            <person name="Shen L.-Y."/>
            <person name="Luo H."/>
            <person name="Wang X.-L."/>
            <person name="Wang X.-M."/>
            <person name="Qiu X.-J."/>
            <person name="Liu H."/>
            <person name="Zhou S.-S."/>
            <person name="Jia K.-H."/>
            <person name="Nie S."/>
            <person name="Bao Y.-T."/>
            <person name="Zhang R.-G."/>
            <person name="Yun Q.-Z."/>
            <person name="Chai Y.-H."/>
            <person name="Lu J.-Y."/>
            <person name="Li Y."/>
            <person name="Zhao S.-W."/>
            <person name="Mao J.-F."/>
            <person name="Jia S.-G."/>
            <person name="Mao Y.-M."/>
        </authorList>
    </citation>
    <scope>NUCLEOTIDE SEQUENCE</scope>
    <source>
        <strain evidence="9">AT0</strain>
        <tissue evidence="9">Leaf</tissue>
    </source>
</reference>
<gene>
    <name evidence="9" type="ORF">FEM48_Zijuj04G0038300</name>
</gene>
<dbReference type="GO" id="GO:0016020">
    <property type="term" value="C:membrane"/>
    <property type="evidence" value="ECO:0007669"/>
    <property type="project" value="UniProtKB-SubCell"/>
</dbReference>
<evidence type="ECO:0000313" key="10">
    <source>
        <dbReference type="Proteomes" id="UP000813462"/>
    </source>
</evidence>
<dbReference type="Pfam" id="PF00005">
    <property type="entry name" value="ABC_tran"/>
    <property type="match status" value="1"/>
</dbReference>
<evidence type="ECO:0000256" key="5">
    <source>
        <dbReference type="SAM" id="Phobius"/>
    </source>
</evidence>
<evidence type="ECO:0000259" key="6">
    <source>
        <dbReference type="Pfam" id="PF00005"/>
    </source>
</evidence>
<name>A0A978VHM8_ZIZJJ</name>
<keyword evidence="3 5" id="KW-1133">Transmembrane helix</keyword>
<dbReference type="SUPFAM" id="SSF52540">
    <property type="entry name" value="P-loop containing nucleoside triphosphate hydrolases"/>
    <property type="match status" value="1"/>
</dbReference>
<dbReference type="PANTHER" id="PTHR48040:SF18">
    <property type="entry name" value="PLEIOTROPIC DRUG RESISTANCE PROTEIN 3-LIKE ISOFORM X1"/>
    <property type="match status" value="1"/>
</dbReference>
<sequence>MEMESAEINRRSINESSFHIHASSFRSSISTKENDDDDDEVELQWAAIERLPTFERIRSSLFDNEHLNGSKEKEGKSVIDVTKLGAQQRHIFIEKLLKDIEQDNRRLLQKLKERIDSVGVELPTVEVRYQNLFVEAECEIVEGKPLPTLWNTLKNIICGMTQITRCKSQVKKLEILKDVSGIIKPSRLTLLLGPPGCGKTTLLQSLAGILNHSLKVTGEITYNGFKFDEFAPQKTSAYISQYDLHIPEMTVRETLDFSARCQGIGSRADMMQEVNRREKQAGIVPEPDIDTYMKAISIEGLKRTLLTDYIIKILGLDTCADTIVGNAMKRGISGGQKKRLTTGAVDLLWDFFKTHLLVVSKKDQEKYWYHKDQPYSYIEVDKIANMFNDFHVGKKLSEELSKPFNKSEYHKNALFFKLFLLLFLVHQVAVSLFRLIASMARNPSVASTCGLFTVGVIFVFGGFIIRKTSLPAWLQWGFWVCPLAYAEIGVSVNEFLAPRWQKMSSSNITVGQQVLKNRGLDFSDYFYWISIGALVGFWIVFNIAFTCALSYINGRSRTKISHRSLSNMKGTEDFTGLVTQTAIAESKRTSEKFDILY</sequence>
<dbReference type="Gene3D" id="3.40.50.300">
    <property type="entry name" value="P-loop containing nucleotide triphosphate hydrolases"/>
    <property type="match status" value="1"/>
</dbReference>
<evidence type="ECO:0000256" key="1">
    <source>
        <dbReference type="ARBA" id="ARBA00004141"/>
    </source>
</evidence>
<dbReference type="Pfam" id="PF08370">
    <property type="entry name" value="PDR_assoc"/>
    <property type="match status" value="1"/>
</dbReference>
<dbReference type="Pfam" id="PF01061">
    <property type="entry name" value="ABC2_membrane"/>
    <property type="match status" value="1"/>
</dbReference>
<dbReference type="EMBL" id="JAEACU010000004">
    <property type="protein sequence ID" value="KAH7532597.1"/>
    <property type="molecule type" value="Genomic_DNA"/>
</dbReference>